<feature type="signal peptide" evidence="4">
    <location>
        <begin position="1"/>
        <end position="24"/>
    </location>
</feature>
<dbReference type="Pfam" id="PF07719">
    <property type="entry name" value="TPR_2"/>
    <property type="match status" value="1"/>
</dbReference>
<dbReference type="InterPro" id="IPR019734">
    <property type="entry name" value="TPR_rpt"/>
</dbReference>
<dbReference type="Proteomes" id="UP001384579">
    <property type="component" value="Unassembled WGS sequence"/>
</dbReference>
<keyword evidence="4" id="KW-0732">Signal</keyword>
<proteinExistence type="predicted"/>
<keyword evidence="6" id="KW-1185">Reference proteome</keyword>
<keyword evidence="1" id="KW-0677">Repeat</keyword>
<accession>A0ABU8YIW2</accession>
<evidence type="ECO:0000256" key="4">
    <source>
        <dbReference type="SAM" id="SignalP"/>
    </source>
</evidence>
<dbReference type="SUPFAM" id="SSF141571">
    <property type="entry name" value="Pentapeptide repeat-like"/>
    <property type="match status" value="1"/>
</dbReference>
<dbReference type="PANTHER" id="PTHR14136">
    <property type="entry name" value="BTB_POZ DOMAIN-CONTAINING PROTEIN KCTD9"/>
    <property type="match status" value="1"/>
</dbReference>
<gene>
    <name evidence="5" type="ORF">WMG39_05595</name>
</gene>
<sequence length="258" mass="26705">MKLSRIVIAATVLSALAPLAPASAENIQHTQQLLATRQCPNCDLNGAGLVLANLAGANLQGADLRGANLSRANLSGADLSGANLSGTSLFGVNLTGANLSGANLNGADLRSAYLSNANLLNTNLTSTQLLGVRGMPTNIGTAEDFYKLGVIEAQAGNYRNAVDYYNQALNLKPDLASVYFARSMSRADLGDFAGATQDAGIANKLFATQGNSQGQELSKQLAEAIVARQKPTEPRTAGGGDFMSLLGSVSSFLLQVLF</sequence>
<dbReference type="Gene3D" id="1.25.40.10">
    <property type="entry name" value="Tetratricopeptide repeat domain"/>
    <property type="match status" value="1"/>
</dbReference>
<organism evidence="5 6">
    <name type="scientific">Microcoleus anatoxicus PTRS2</name>
    <dbReference type="NCBI Taxonomy" id="2705321"/>
    <lineage>
        <taxon>Bacteria</taxon>
        <taxon>Bacillati</taxon>
        <taxon>Cyanobacteriota</taxon>
        <taxon>Cyanophyceae</taxon>
        <taxon>Oscillatoriophycideae</taxon>
        <taxon>Oscillatoriales</taxon>
        <taxon>Microcoleaceae</taxon>
        <taxon>Microcoleus</taxon>
        <taxon>Microcoleus anatoxicus</taxon>
    </lineage>
</organism>
<dbReference type="SUPFAM" id="SSF48452">
    <property type="entry name" value="TPR-like"/>
    <property type="match status" value="1"/>
</dbReference>
<dbReference type="InterPro" id="IPR011990">
    <property type="entry name" value="TPR-like_helical_dom_sf"/>
</dbReference>
<evidence type="ECO:0000256" key="3">
    <source>
        <dbReference type="PROSITE-ProRule" id="PRU00339"/>
    </source>
</evidence>
<comment type="caution">
    <text evidence="5">The sequence shown here is derived from an EMBL/GenBank/DDBJ whole genome shotgun (WGS) entry which is preliminary data.</text>
</comment>
<dbReference type="InterPro" id="IPR013105">
    <property type="entry name" value="TPR_2"/>
</dbReference>
<dbReference type="RefSeq" id="WP_340520046.1">
    <property type="nucleotide sequence ID" value="NZ_JBBLXS010000045.1"/>
</dbReference>
<protein>
    <submittedName>
        <fullName evidence="5">Pentapeptide repeat-containing protein</fullName>
    </submittedName>
</protein>
<evidence type="ECO:0000256" key="1">
    <source>
        <dbReference type="ARBA" id="ARBA00022737"/>
    </source>
</evidence>
<dbReference type="Gene3D" id="2.160.20.80">
    <property type="entry name" value="E3 ubiquitin-protein ligase SopA"/>
    <property type="match status" value="1"/>
</dbReference>
<evidence type="ECO:0000256" key="2">
    <source>
        <dbReference type="ARBA" id="ARBA00022803"/>
    </source>
</evidence>
<dbReference type="Pfam" id="PF00805">
    <property type="entry name" value="Pentapeptide"/>
    <property type="match status" value="1"/>
</dbReference>
<evidence type="ECO:0000313" key="5">
    <source>
        <dbReference type="EMBL" id="MEK0184323.1"/>
    </source>
</evidence>
<reference evidence="5 6" key="1">
    <citation type="journal article" date="2020" name="Harmful Algae">
        <title>Molecular and morphological characterization of a novel dihydroanatoxin-a producing Microcoleus species (cyanobacteria) from the Russian River, California, USA.</title>
        <authorList>
            <person name="Conklin K.Y."/>
            <person name="Stancheva R."/>
            <person name="Otten T.G."/>
            <person name="Fadness R."/>
            <person name="Boyer G.L."/>
            <person name="Read B."/>
            <person name="Zhang X."/>
            <person name="Sheath R.G."/>
        </authorList>
    </citation>
    <scope>NUCLEOTIDE SEQUENCE [LARGE SCALE GENOMIC DNA]</scope>
    <source>
        <strain evidence="5 6">PTRS2</strain>
    </source>
</reference>
<dbReference type="PROSITE" id="PS50005">
    <property type="entry name" value="TPR"/>
    <property type="match status" value="1"/>
</dbReference>
<dbReference type="InterPro" id="IPR051082">
    <property type="entry name" value="Pentapeptide-BTB/POZ_domain"/>
</dbReference>
<dbReference type="InterPro" id="IPR001646">
    <property type="entry name" value="5peptide_repeat"/>
</dbReference>
<dbReference type="SMART" id="SM00028">
    <property type="entry name" value="TPR"/>
    <property type="match status" value="1"/>
</dbReference>
<dbReference type="EMBL" id="JBBLXS010000045">
    <property type="protein sequence ID" value="MEK0184323.1"/>
    <property type="molecule type" value="Genomic_DNA"/>
</dbReference>
<feature type="chain" id="PRO_5046355917" evidence="4">
    <location>
        <begin position="25"/>
        <end position="258"/>
    </location>
</feature>
<name>A0ABU8YIW2_9CYAN</name>
<keyword evidence="2 3" id="KW-0802">TPR repeat</keyword>
<dbReference type="PANTHER" id="PTHR14136:SF17">
    <property type="entry name" value="BTB_POZ DOMAIN-CONTAINING PROTEIN KCTD9"/>
    <property type="match status" value="1"/>
</dbReference>
<feature type="repeat" description="TPR" evidence="3">
    <location>
        <begin position="142"/>
        <end position="175"/>
    </location>
</feature>
<evidence type="ECO:0000313" key="6">
    <source>
        <dbReference type="Proteomes" id="UP001384579"/>
    </source>
</evidence>
<dbReference type="PROSITE" id="PS50293">
    <property type="entry name" value="TPR_REGION"/>
    <property type="match status" value="1"/>
</dbReference>